<gene>
    <name evidence="4" type="primary">20348361</name>
    <name evidence="3" type="ORF">GGTG_07903</name>
</gene>
<reference evidence="5" key="1">
    <citation type="submission" date="2010-07" db="EMBL/GenBank/DDBJ databases">
        <title>The genome sequence of Gaeumannomyces graminis var. tritici strain R3-111a-1.</title>
        <authorList>
            <consortium name="The Broad Institute Genome Sequencing Platform"/>
            <person name="Ma L.-J."/>
            <person name="Dead R."/>
            <person name="Young S."/>
            <person name="Zeng Q."/>
            <person name="Koehrsen M."/>
            <person name="Alvarado L."/>
            <person name="Berlin A."/>
            <person name="Chapman S.B."/>
            <person name="Chen Z."/>
            <person name="Freedman E."/>
            <person name="Gellesch M."/>
            <person name="Goldberg J."/>
            <person name="Griggs A."/>
            <person name="Gujja S."/>
            <person name="Heilman E.R."/>
            <person name="Heiman D."/>
            <person name="Hepburn T."/>
            <person name="Howarth C."/>
            <person name="Jen D."/>
            <person name="Larson L."/>
            <person name="Mehta T."/>
            <person name="Neiman D."/>
            <person name="Pearson M."/>
            <person name="Roberts A."/>
            <person name="Saif S."/>
            <person name="Shea T."/>
            <person name="Shenoy N."/>
            <person name="Sisk P."/>
            <person name="Stolte C."/>
            <person name="Sykes S."/>
            <person name="Walk T."/>
            <person name="White J."/>
            <person name="Yandava C."/>
            <person name="Haas B."/>
            <person name="Nusbaum C."/>
            <person name="Birren B."/>
        </authorList>
    </citation>
    <scope>NUCLEOTIDE SEQUENCE [LARGE SCALE GENOMIC DNA]</scope>
    <source>
        <strain evidence="5">R3-111a-1</strain>
    </source>
</reference>
<dbReference type="RefSeq" id="XP_009223998.1">
    <property type="nucleotide sequence ID" value="XM_009225734.1"/>
</dbReference>
<keyword evidence="2" id="KW-0472">Membrane</keyword>
<feature type="compositionally biased region" description="Polar residues" evidence="1">
    <location>
        <begin position="117"/>
        <end position="128"/>
    </location>
</feature>
<keyword evidence="2" id="KW-1133">Transmembrane helix</keyword>
<dbReference type="OrthoDB" id="5427070at2759"/>
<name>J3P312_GAET3</name>
<reference evidence="4" key="4">
    <citation type="journal article" date="2015" name="G3 (Bethesda)">
        <title>Genome sequences of three phytopathogenic species of the Magnaporthaceae family of fungi.</title>
        <authorList>
            <person name="Okagaki L.H."/>
            <person name="Nunes C.C."/>
            <person name="Sailsbery J."/>
            <person name="Clay B."/>
            <person name="Brown D."/>
            <person name="John T."/>
            <person name="Oh Y."/>
            <person name="Young N."/>
            <person name="Fitzgerald M."/>
            <person name="Haas B.J."/>
            <person name="Zeng Q."/>
            <person name="Young S."/>
            <person name="Adiconis X."/>
            <person name="Fan L."/>
            <person name="Levin J.Z."/>
            <person name="Mitchell T.K."/>
            <person name="Okubara P.A."/>
            <person name="Farman M.L."/>
            <person name="Kohn L.M."/>
            <person name="Birren B."/>
            <person name="Ma L.-J."/>
            <person name="Dean R.A."/>
        </authorList>
    </citation>
    <scope>NUCLEOTIDE SEQUENCE</scope>
    <source>
        <strain evidence="4">R3-111a-1</strain>
    </source>
</reference>
<feature type="compositionally biased region" description="Acidic residues" evidence="1">
    <location>
        <begin position="85"/>
        <end position="102"/>
    </location>
</feature>
<reference evidence="3" key="3">
    <citation type="submission" date="2010-09" db="EMBL/GenBank/DDBJ databases">
        <title>Annotation of Gaeumannomyces graminis var. tritici R3-111a-1.</title>
        <authorList>
            <consortium name="The Broad Institute Genome Sequencing Platform"/>
            <person name="Ma L.-J."/>
            <person name="Dead R."/>
            <person name="Young S.K."/>
            <person name="Zeng Q."/>
            <person name="Gargeya S."/>
            <person name="Fitzgerald M."/>
            <person name="Haas B."/>
            <person name="Abouelleil A."/>
            <person name="Alvarado L."/>
            <person name="Arachchi H.M."/>
            <person name="Berlin A."/>
            <person name="Brown A."/>
            <person name="Chapman S.B."/>
            <person name="Chen Z."/>
            <person name="Dunbar C."/>
            <person name="Freedman E."/>
            <person name="Gearin G."/>
            <person name="Gellesch M."/>
            <person name="Goldberg J."/>
            <person name="Griggs A."/>
            <person name="Gujja S."/>
            <person name="Heiman D."/>
            <person name="Howarth C."/>
            <person name="Larson L."/>
            <person name="Lui A."/>
            <person name="MacDonald P.J.P."/>
            <person name="Mehta T."/>
            <person name="Montmayeur A."/>
            <person name="Murphy C."/>
            <person name="Neiman D."/>
            <person name="Pearson M."/>
            <person name="Priest M."/>
            <person name="Roberts A."/>
            <person name="Saif S."/>
            <person name="Shea T."/>
            <person name="Shenoy N."/>
            <person name="Sisk P."/>
            <person name="Stolte C."/>
            <person name="Sykes S."/>
            <person name="Yandava C."/>
            <person name="Wortman J."/>
            <person name="Nusbaum C."/>
            <person name="Birren B."/>
        </authorList>
    </citation>
    <scope>NUCLEOTIDE SEQUENCE</scope>
    <source>
        <strain evidence="3">R3-111a-1</strain>
    </source>
</reference>
<sequence>MGATISAIKALIVPAVIALVIYLLLSFVAVPLWQRYQNRYSHYIPLDSITDRTSSLRQRLQDRIAQYLSPSSWRRDHAHVVVGDLADDDTSDTGFDSEDGEELNNVADGTGRRTELTSRSNRPDQTTRLSRDLEQGFIDDSSSDSSGR</sequence>
<dbReference type="EnsemblFungi" id="EJT74054">
    <property type="protein sequence ID" value="EJT74054"/>
    <property type="gene ID" value="GGTG_07903"/>
</dbReference>
<dbReference type="STRING" id="644352.J3P312"/>
<keyword evidence="5" id="KW-1185">Reference proteome</keyword>
<evidence type="ECO:0000313" key="3">
    <source>
        <dbReference type="EMBL" id="EJT74054.1"/>
    </source>
</evidence>
<accession>J3P312</accession>
<proteinExistence type="predicted"/>
<feature type="compositionally biased region" description="Low complexity" evidence="1">
    <location>
        <begin position="139"/>
        <end position="148"/>
    </location>
</feature>
<dbReference type="EMBL" id="GL385398">
    <property type="protein sequence ID" value="EJT74054.1"/>
    <property type="molecule type" value="Genomic_DNA"/>
</dbReference>
<reference evidence="3" key="2">
    <citation type="submission" date="2010-07" db="EMBL/GenBank/DDBJ databases">
        <authorList>
            <consortium name="The Broad Institute Genome Sequencing Platform"/>
            <consortium name="Broad Institute Genome Sequencing Center for Infectious Disease"/>
            <person name="Ma L.-J."/>
            <person name="Dead R."/>
            <person name="Young S."/>
            <person name="Zeng Q."/>
            <person name="Koehrsen M."/>
            <person name="Alvarado L."/>
            <person name="Berlin A."/>
            <person name="Chapman S.B."/>
            <person name="Chen Z."/>
            <person name="Freedman E."/>
            <person name="Gellesch M."/>
            <person name="Goldberg J."/>
            <person name="Griggs A."/>
            <person name="Gujja S."/>
            <person name="Heilman E.R."/>
            <person name="Heiman D."/>
            <person name="Hepburn T."/>
            <person name="Howarth C."/>
            <person name="Jen D."/>
            <person name="Larson L."/>
            <person name="Mehta T."/>
            <person name="Neiman D."/>
            <person name="Pearson M."/>
            <person name="Roberts A."/>
            <person name="Saif S."/>
            <person name="Shea T."/>
            <person name="Shenoy N."/>
            <person name="Sisk P."/>
            <person name="Stolte C."/>
            <person name="Sykes S."/>
            <person name="Walk T."/>
            <person name="White J."/>
            <person name="Yandava C."/>
            <person name="Haas B."/>
            <person name="Nusbaum C."/>
            <person name="Birren B."/>
        </authorList>
    </citation>
    <scope>NUCLEOTIDE SEQUENCE</scope>
    <source>
        <strain evidence="3">R3-111a-1</strain>
    </source>
</reference>
<dbReference type="Proteomes" id="UP000006039">
    <property type="component" value="Unassembled WGS sequence"/>
</dbReference>
<feature type="region of interest" description="Disordered" evidence="1">
    <location>
        <begin position="85"/>
        <end position="148"/>
    </location>
</feature>
<evidence type="ECO:0000256" key="1">
    <source>
        <dbReference type="SAM" id="MobiDB-lite"/>
    </source>
</evidence>
<dbReference type="GeneID" id="20348361"/>
<feature type="transmembrane region" description="Helical" evidence="2">
    <location>
        <begin position="12"/>
        <end position="33"/>
    </location>
</feature>
<dbReference type="HOGENOM" id="CLU_092550_2_0_1"/>
<organism evidence="3">
    <name type="scientific">Gaeumannomyces tritici (strain R3-111a-1)</name>
    <name type="common">Wheat and barley take-all root rot fungus</name>
    <name type="synonym">Gaeumannomyces graminis var. tritici</name>
    <dbReference type="NCBI Taxonomy" id="644352"/>
    <lineage>
        <taxon>Eukaryota</taxon>
        <taxon>Fungi</taxon>
        <taxon>Dikarya</taxon>
        <taxon>Ascomycota</taxon>
        <taxon>Pezizomycotina</taxon>
        <taxon>Sordariomycetes</taxon>
        <taxon>Sordariomycetidae</taxon>
        <taxon>Magnaporthales</taxon>
        <taxon>Magnaporthaceae</taxon>
        <taxon>Gaeumannomyces</taxon>
    </lineage>
</organism>
<dbReference type="eggNOG" id="ENOG502SSYK">
    <property type="taxonomic scope" value="Eukaryota"/>
</dbReference>
<evidence type="ECO:0000313" key="4">
    <source>
        <dbReference type="EnsemblFungi" id="EJT74054"/>
    </source>
</evidence>
<dbReference type="VEuPathDB" id="FungiDB:GGTG_07903"/>
<keyword evidence="2" id="KW-0812">Transmembrane</keyword>
<protein>
    <submittedName>
        <fullName evidence="3 4">Uncharacterized protein</fullName>
    </submittedName>
</protein>
<evidence type="ECO:0000313" key="5">
    <source>
        <dbReference type="Proteomes" id="UP000006039"/>
    </source>
</evidence>
<evidence type="ECO:0000256" key="2">
    <source>
        <dbReference type="SAM" id="Phobius"/>
    </source>
</evidence>
<reference evidence="4" key="5">
    <citation type="submission" date="2018-04" db="UniProtKB">
        <authorList>
            <consortium name="EnsemblFungi"/>
        </authorList>
    </citation>
    <scope>IDENTIFICATION</scope>
    <source>
        <strain evidence="4">R3-111a-1</strain>
    </source>
</reference>
<dbReference type="AlphaFoldDB" id="J3P312"/>